<reference evidence="1" key="1">
    <citation type="submission" date="2018-04" db="EMBL/GenBank/DDBJ databases">
        <title>Draft Genome Sequences of Chryseobacterium lactis NCTC11390T isolated from milk, Chryseobacterium oncorhynchi 701B-08T from rainbow trout, and Chryseobacterium viscerum 687B-08T from diseased fish.</title>
        <authorList>
            <person name="Jeong J.-J."/>
            <person name="Lee Y.J."/>
            <person name="Pathiraja D."/>
            <person name="Park B."/>
            <person name="Choi I.-G."/>
            <person name="Kim K.D."/>
        </authorList>
    </citation>
    <scope>NUCLEOTIDE SEQUENCE [LARGE SCALE GENOMIC DNA]</scope>
    <source>
        <strain evidence="1">701B-08</strain>
    </source>
</reference>
<dbReference type="Proteomes" id="UP000236182">
    <property type="component" value="Unassembled WGS sequence"/>
</dbReference>
<dbReference type="AlphaFoldDB" id="A0A316X4D3"/>
<proteinExistence type="predicted"/>
<organism evidence="1 2">
    <name type="scientific">Chryseobacterium oncorhynchi</name>
    <dbReference type="NCBI Taxonomy" id="741074"/>
    <lineage>
        <taxon>Bacteria</taxon>
        <taxon>Pseudomonadati</taxon>
        <taxon>Bacteroidota</taxon>
        <taxon>Flavobacteriia</taxon>
        <taxon>Flavobacteriales</taxon>
        <taxon>Weeksellaceae</taxon>
        <taxon>Chryseobacterium group</taxon>
        <taxon>Chryseobacterium</taxon>
    </lineage>
</organism>
<evidence type="ECO:0000313" key="2">
    <source>
        <dbReference type="Proteomes" id="UP000236182"/>
    </source>
</evidence>
<keyword evidence="2" id="KW-1185">Reference proteome</keyword>
<sequence length="258" mass="30045">MMLINIKPDSQELYKSEYSKNTLYKNNKLSELKSRNTFSLNLNLNENLQMTFTNKDLTDDTSNNLIFSPVQFELNEKKNFFEITNKKLLKVQWNKFKEKNRNGKNNTFLFLYERLYFKMDFGMEYDLLSNGSHLPFFVNIYNKELEVGTVIDGMSWVHAPLGLPLKIEYVVELINDMDLTLRGTVSLDEDTLTKLIADKQFQQKAKPYHYTKNFTILSDIKSVYNAKTGYLKYSTLSLTISGVEEEVNESVSSSISFL</sequence>
<gene>
    <name evidence="1" type="ORF">C1638_006895</name>
</gene>
<name>A0A316X4D3_9FLAO</name>
<dbReference type="EMBL" id="PPEI02000002">
    <property type="protein sequence ID" value="PWN66098.1"/>
    <property type="molecule type" value="Genomic_DNA"/>
</dbReference>
<evidence type="ECO:0000313" key="1">
    <source>
        <dbReference type="EMBL" id="PWN66098.1"/>
    </source>
</evidence>
<protein>
    <submittedName>
        <fullName evidence="1">Uncharacterized protein</fullName>
    </submittedName>
</protein>
<accession>A0A316X4D3</accession>
<comment type="caution">
    <text evidence="1">The sequence shown here is derived from an EMBL/GenBank/DDBJ whole genome shotgun (WGS) entry which is preliminary data.</text>
</comment>